<evidence type="ECO:0000313" key="8">
    <source>
        <dbReference type="EMBL" id="NYG55330.1"/>
    </source>
</evidence>
<evidence type="ECO:0000256" key="3">
    <source>
        <dbReference type="ARBA" id="ARBA00022692"/>
    </source>
</evidence>
<evidence type="ECO:0000313" key="9">
    <source>
        <dbReference type="Proteomes" id="UP000544110"/>
    </source>
</evidence>
<feature type="transmembrane region" description="Helical" evidence="6">
    <location>
        <begin position="260"/>
        <end position="280"/>
    </location>
</feature>
<dbReference type="InterPro" id="IPR003834">
    <property type="entry name" value="Cyt_c_assmbl_TM_dom"/>
</dbReference>
<feature type="transmembrane region" description="Helical" evidence="6">
    <location>
        <begin position="217"/>
        <end position="239"/>
    </location>
</feature>
<comment type="caution">
    <text evidence="8">The sequence shown here is derived from an EMBL/GenBank/DDBJ whole genome shotgun (WGS) entry which is preliminary data.</text>
</comment>
<keyword evidence="3 6" id="KW-0812">Transmembrane</keyword>
<feature type="transmembrane region" description="Helical" evidence="6">
    <location>
        <begin position="140"/>
        <end position="160"/>
    </location>
</feature>
<feature type="transmembrane region" description="Helical" evidence="6">
    <location>
        <begin position="108"/>
        <end position="134"/>
    </location>
</feature>
<dbReference type="AlphaFoldDB" id="A0A7Y9RS38"/>
<protein>
    <submittedName>
        <fullName evidence="8">Cytochrome c-type biogenesis protein</fullName>
    </submittedName>
</protein>
<dbReference type="Pfam" id="PF02683">
    <property type="entry name" value="DsbD_TM"/>
    <property type="match status" value="1"/>
</dbReference>
<comment type="similarity">
    <text evidence="2">Belongs to the DsbD family.</text>
</comment>
<name>A0A7Y9RS38_9ACTN</name>
<organism evidence="8 9">
    <name type="scientific">Nocardioides perillae</name>
    <dbReference type="NCBI Taxonomy" id="1119534"/>
    <lineage>
        <taxon>Bacteria</taxon>
        <taxon>Bacillati</taxon>
        <taxon>Actinomycetota</taxon>
        <taxon>Actinomycetes</taxon>
        <taxon>Propionibacteriales</taxon>
        <taxon>Nocardioidaceae</taxon>
        <taxon>Nocardioides</taxon>
    </lineage>
</organism>
<keyword evidence="4 6" id="KW-1133">Transmembrane helix</keyword>
<evidence type="ECO:0000256" key="5">
    <source>
        <dbReference type="ARBA" id="ARBA00023136"/>
    </source>
</evidence>
<keyword evidence="9" id="KW-1185">Reference proteome</keyword>
<dbReference type="GO" id="GO:0017004">
    <property type="term" value="P:cytochrome complex assembly"/>
    <property type="evidence" value="ECO:0007669"/>
    <property type="project" value="InterPro"/>
</dbReference>
<feature type="transmembrane region" description="Helical" evidence="6">
    <location>
        <begin position="20"/>
        <end position="43"/>
    </location>
</feature>
<evidence type="ECO:0000256" key="1">
    <source>
        <dbReference type="ARBA" id="ARBA00004141"/>
    </source>
</evidence>
<dbReference type="GO" id="GO:0016020">
    <property type="term" value="C:membrane"/>
    <property type="evidence" value="ECO:0007669"/>
    <property type="project" value="UniProtKB-SubCell"/>
</dbReference>
<accession>A0A7Y9RS38</accession>
<comment type="subcellular location">
    <subcellularLocation>
        <location evidence="1">Membrane</location>
        <topology evidence="1">Multi-pass membrane protein</topology>
    </subcellularLocation>
</comment>
<dbReference type="PANTHER" id="PTHR31272">
    <property type="entry name" value="CYTOCHROME C-TYPE BIOGENESIS PROTEIN HI_1454-RELATED"/>
    <property type="match status" value="1"/>
</dbReference>
<evidence type="ECO:0000256" key="2">
    <source>
        <dbReference type="ARBA" id="ARBA00006143"/>
    </source>
</evidence>
<proteinExistence type="inferred from homology"/>
<evidence type="ECO:0000256" key="6">
    <source>
        <dbReference type="SAM" id="Phobius"/>
    </source>
</evidence>
<dbReference type="InterPro" id="IPR051790">
    <property type="entry name" value="Cytochrome_c-biogenesis_DsbD"/>
</dbReference>
<feature type="transmembrane region" description="Helical" evidence="6">
    <location>
        <begin position="181"/>
        <end position="205"/>
    </location>
</feature>
<evidence type="ECO:0000256" key="4">
    <source>
        <dbReference type="ARBA" id="ARBA00022989"/>
    </source>
</evidence>
<dbReference type="Proteomes" id="UP000544110">
    <property type="component" value="Unassembled WGS sequence"/>
</dbReference>
<evidence type="ECO:0000259" key="7">
    <source>
        <dbReference type="Pfam" id="PF02683"/>
    </source>
</evidence>
<sequence length="294" mass="29939">MSAATLAEGVQELVFEGPLILAGLVAVAAGLLSFFSPCCLPLVPGYLSYVGGLAGQDVPSVDDAARGVSVPAAAGGAAAGRCRDTSPLGSGGVQAAGRRRRGRATTGAVLFVAGFAAVFTGYGALFGSLGALLFEHQETLTRILGAMTILFGLVFSGVLWRLPWLNRTARINRRPPDGLAGAPLVGALFGLGWTPCIGPTLAAVLSLATSSADAGRGAALSFAYSAGLGIPFILVAAGMQRFMGSVAWARRHARAVTATGGFMLVLLGLLQVTGLWTALISRMQGLIAGWQPPM</sequence>
<keyword evidence="5 6" id="KW-0472">Membrane</keyword>
<reference evidence="8 9" key="1">
    <citation type="submission" date="2020-07" db="EMBL/GenBank/DDBJ databases">
        <title>Sequencing the genomes of 1000 actinobacteria strains.</title>
        <authorList>
            <person name="Klenk H.-P."/>
        </authorList>
    </citation>
    <scope>NUCLEOTIDE SEQUENCE [LARGE SCALE GENOMIC DNA]</scope>
    <source>
        <strain evidence="8 9">DSM 24552</strain>
    </source>
</reference>
<dbReference type="PANTHER" id="PTHR31272:SF4">
    <property type="entry name" value="CYTOCHROME C-TYPE BIOGENESIS PROTEIN HI_1454-RELATED"/>
    <property type="match status" value="1"/>
</dbReference>
<dbReference type="RefSeq" id="WP_179517793.1">
    <property type="nucleotide sequence ID" value="NZ_JACCAC010000001.1"/>
</dbReference>
<gene>
    <name evidence="8" type="ORF">BJ989_001634</name>
</gene>
<dbReference type="EMBL" id="JACCAC010000001">
    <property type="protein sequence ID" value="NYG55330.1"/>
    <property type="molecule type" value="Genomic_DNA"/>
</dbReference>
<feature type="domain" description="Cytochrome C biogenesis protein transmembrane" evidence="7">
    <location>
        <begin position="98"/>
        <end position="248"/>
    </location>
</feature>